<sequence>MTDPEFNLLSKLETEGMLSIFGRKPEDESVLAYEICERGWASYTGKTKIPERGKIRYLLVNLAITSHGREALGNERKKRAENSVSGVSKTVAKASMKKVGFFISHAITVAITVFVTLLIKDFMDSRKGPQQETQEVHDNETTINE</sequence>
<dbReference type="EMBL" id="JACHVC010000010">
    <property type="protein sequence ID" value="MBC2606311.1"/>
    <property type="molecule type" value="Genomic_DNA"/>
</dbReference>
<accession>A0A7X1B630</accession>
<evidence type="ECO:0000313" key="4">
    <source>
        <dbReference type="Proteomes" id="UP000526501"/>
    </source>
</evidence>
<proteinExistence type="predicted"/>
<feature type="transmembrane region" description="Helical" evidence="1">
    <location>
        <begin position="99"/>
        <end position="119"/>
    </location>
</feature>
<keyword evidence="1" id="KW-0472">Membrane</keyword>
<evidence type="ECO:0000313" key="3">
    <source>
        <dbReference type="EMBL" id="MBC2607426.1"/>
    </source>
</evidence>
<dbReference type="RefSeq" id="WP_185660198.1">
    <property type="nucleotide sequence ID" value="NZ_CAWPOO010000013.1"/>
</dbReference>
<keyword evidence="4" id="KW-1185">Reference proteome</keyword>
<evidence type="ECO:0000256" key="1">
    <source>
        <dbReference type="SAM" id="Phobius"/>
    </source>
</evidence>
<keyword evidence="1" id="KW-0812">Transmembrane</keyword>
<reference evidence="2 4" key="1">
    <citation type="submission" date="2020-07" db="EMBL/GenBank/DDBJ databases">
        <authorList>
            <person name="Feng X."/>
        </authorList>
    </citation>
    <scope>NUCLEOTIDE SEQUENCE [LARGE SCALE GENOMIC DNA]</scope>
    <source>
        <strain evidence="2 4">JCM23202</strain>
    </source>
</reference>
<keyword evidence="1" id="KW-1133">Transmembrane helix</keyword>
<dbReference type="Proteomes" id="UP000526501">
    <property type="component" value="Unassembled WGS sequence"/>
</dbReference>
<evidence type="ECO:0000313" key="2">
    <source>
        <dbReference type="EMBL" id="MBC2606311.1"/>
    </source>
</evidence>
<protein>
    <submittedName>
        <fullName evidence="2">Uncharacterized protein</fullName>
    </submittedName>
</protein>
<dbReference type="EMBL" id="JACHVC010000013">
    <property type="protein sequence ID" value="MBC2607426.1"/>
    <property type="molecule type" value="Genomic_DNA"/>
</dbReference>
<name>A0A7X1B630_9BACT</name>
<organism evidence="2 4">
    <name type="scientific">Pelagicoccus albus</name>
    <dbReference type="NCBI Taxonomy" id="415222"/>
    <lineage>
        <taxon>Bacteria</taxon>
        <taxon>Pseudomonadati</taxon>
        <taxon>Verrucomicrobiota</taxon>
        <taxon>Opitutia</taxon>
        <taxon>Puniceicoccales</taxon>
        <taxon>Pelagicoccaceae</taxon>
        <taxon>Pelagicoccus</taxon>
    </lineage>
</organism>
<gene>
    <name evidence="2" type="ORF">H5P27_09645</name>
    <name evidence="3" type="ORF">H5P27_15340</name>
</gene>
<comment type="caution">
    <text evidence="2">The sequence shown here is derived from an EMBL/GenBank/DDBJ whole genome shotgun (WGS) entry which is preliminary data.</text>
</comment>
<dbReference type="AlphaFoldDB" id="A0A7X1B630"/>